<keyword evidence="4" id="KW-0547">Nucleotide-binding</keyword>
<dbReference type="GO" id="GO:0005739">
    <property type="term" value="C:mitochondrion"/>
    <property type="evidence" value="ECO:0007669"/>
    <property type="project" value="TreeGrafter"/>
</dbReference>
<comment type="similarity">
    <text evidence="1">Belongs to the class-II aminoacyl-tRNA synthetase family.</text>
</comment>
<evidence type="ECO:0000256" key="3">
    <source>
        <dbReference type="ARBA" id="ARBA00022598"/>
    </source>
</evidence>
<dbReference type="PANTHER" id="PTHR11451">
    <property type="entry name" value="THREONINE-TRNA LIGASE"/>
    <property type="match status" value="1"/>
</dbReference>
<keyword evidence="3" id="KW-0436">Ligase</keyword>
<dbReference type="AlphaFoldDB" id="A0A8C5A1Y9"/>
<reference evidence="11" key="2">
    <citation type="submission" date="2025-09" db="UniProtKB">
        <authorList>
            <consortium name="Ensembl"/>
        </authorList>
    </citation>
    <scope>IDENTIFICATION</scope>
</reference>
<accession>A0A8C5A1Y9</accession>
<dbReference type="InterPro" id="IPR002320">
    <property type="entry name" value="Thr-tRNA-ligase_IIa"/>
</dbReference>
<dbReference type="GO" id="GO:0004829">
    <property type="term" value="F:threonine-tRNA ligase activity"/>
    <property type="evidence" value="ECO:0007669"/>
    <property type="project" value="UniProtKB-EC"/>
</dbReference>
<dbReference type="InterPro" id="IPR006195">
    <property type="entry name" value="aa-tRNA-synth_II"/>
</dbReference>
<dbReference type="GO" id="GO:0006435">
    <property type="term" value="P:threonyl-tRNA aminoacylation"/>
    <property type="evidence" value="ECO:0007669"/>
    <property type="project" value="InterPro"/>
</dbReference>
<evidence type="ECO:0000256" key="2">
    <source>
        <dbReference type="ARBA" id="ARBA00013163"/>
    </source>
</evidence>
<name>A0A8C5A1Y9_GADMO</name>
<dbReference type="Proteomes" id="UP000694546">
    <property type="component" value="Chromosome 11"/>
</dbReference>
<sequence length="419" mass="47550">MRLLGVAFPGEKEREAWEREQEESRKRDHRRIGKDQELFFFNDVSPGSCFFLPKGAHIYNTLTDFIKVHTLPYVFSLQHVALGIFPKSRTEVSVSVITTSHTNMYSLLACAPAHVNMAFSQRVRSWRELPLRWADFGALHRNELSGALGGLTRVRRFCQDDAHIFCTPEQLEGEIVACLEFVRSVYRVFGFSFHCLLSTRPTPCLGEPQLWDTAEQQLQSSLQQFGERWEQNPGDGAFYGPKIDILIKDAIGRQHQCATIQLDFQLPIRFDLQYVGSDGQSHRPVMVHRAVLGSLERMIAILAENFGGKWPLWLSPAQVMVIPVGGGCESYAQQVVQRFHEAGFMAELNEEHGATLNKKVRSAQLAQYNYIFVVGEKECVSESVSVRTRAGQQLGRRPTDEVLSALTLLRDSRSNQEEF</sequence>
<dbReference type="InterPro" id="IPR045864">
    <property type="entry name" value="aa-tRNA-synth_II/BPL/LPL"/>
</dbReference>
<dbReference type="InterPro" id="IPR033728">
    <property type="entry name" value="ThrRS_core"/>
</dbReference>
<dbReference type="GO" id="GO:0005524">
    <property type="term" value="F:ATP binding"/>
    <property type="evidence" value="ECO:0007669"/>
    <property type="project" value="UniProtKB-KW"/>
</dbReference>
<evidence type="ECO:0000256" key="6">
    <source>
        <dbReference type="ARBA" id="ARBA00022917"/>
    </source>
</evidence>
<dbReference type="InterPro" id="IPR004154">
    <property type="entry name" value="Anticodon-bd"/>
</dbReference>
<evidence type="ECO:0000256" key="9">
    <source>
        <dbReference type="ARBA" id="ARBA00049515"/>
    </source>
</evidence>
<evidence type="ECO:0000256" key="4">
    <source>
        <dbReference type="ARBA" id="ARBA00022741"/>
    </source>
</evidence>
<evidence type="ECO:0000256" key="5">
    <source>
        <dbReference type="ARBA" id="ARBA00022840"/>
    </source>
</evidence>
<evidence type="ECO:0000256" key="7">
    <source>
        <dbReference type="ARBA" id="ARBA00023146"/>
    </source>
</evidence>
<keyword evidence="12" id="KW-1185">Reference proteome</keyword>
<dbReference type="PANTHER" id="PTHR11451:SF42">
    <property type="entry name" value="THREONINE--TRNA LIGASE"/>
    <property type="match status" value="1"/>
</dbReference>
<proteinExistence type="inferred from homology"/>
<keyword evidence="6" id="KW-0648">Protein biosynthesis</keyword>
<dbReference type="Pfam" id="PF00587">
    <property type="entry name" value="tRNA-synt_2b"/>
    <property type="match status" value="1"/>
</dbReference>
<dbReference type="CDD" id="cd00771">
    <property type="entry name" value="ThrRS_core"/>
    <property type="match status" value="1"/>
</dbReference>
<dbReference type="InterPro" id="IPR036621">
    <property type="entry name" value="Anticodon-bd_dom_sf"/>
</dbReference>
<dbReference type="PRINTS" id="PR01047">
    <property type="entry name" value="TRNASYNTHTHR"/>
</dbReference>
<dbReference type="Gene3D" id="3.30.930.10">
    <property type="entry name" value="Bira Bifunctional Protein, Domain 2"/>
    <property type="match status" value="1"/>
</dbReference>
<evidence type="ECO:0000313" key="12">
    <source>
        <dbReference type="Proteomes" id="UP000694546"/>
    </source>
</evidence>
<keyword evidence="5" id="KW-0067">ATP-binding</keyword>
<dbReference type="InterPro" id="IPR002314">
    <property type="entry name" value="aa-tRNA-synt_IIb"/>
</dbReference>
<keyword evidence="7" id="KW-0030">Aminoacyl-tRNA synthetase</keyword>
<dbReference type="CDD" id="cd00860">
    <property type="entry name" value="ThrRS_anticodon"/>
    <property type="match status" value="1"/>
</dbReference>
<organism evidence="11 12">
    <name type="scientific">Gadus morhua</name>
    <name type="common">Atlantic cod</name>
    <dbReference type="NCBI Taxonomy" id="8049"/>
    <lineage>
        <taxon>Eukaryota</taxon>
        <taxon>Metazoa</taxon>
        <taxon>Chordata</taxon>
        <taxon>Craniata</taxon>
        <taxon>Vertebrata</taxon>
        <taxon>Euteleostomi</taxon>
        <taxon>Actinopterygii</taxon>
        <taxon>Neopterygii</taxon>
        <taxon>Teleostei</taxon>
        <taxon>Neoteleostei</taxon>
        <taxon>Acanthomorphata</taxon>
        <taxon>Zeiogadaria</taxon>
        <taxon>Gadariae</taxon>
        <taxon>Gadiformes</taxon>
        <taxon>Gadoidei</taxon>
        <taxon>Gadidae</taxon>
        <taxon>Gadus</taxon>
    </lineage>
</organism>
<dbReference type="PROSITE" id="PS50862">
    <property type="entry name" value="AA_TRNA_LIGASE_II"/>
    <property type="match status" value="1"/>
</dbReference>
<dbReference type="SUPFAM" id="SSF52954">
    <property type="entry name" value="Class II aaRS ABD-related"/>
    <property type="match status" value="1"/>
</dbReference>
<reference evidence="11" key="1">
    <citation type="submission" date="2025-08" db="UniProtKB">
        <authorList>
            <consortium name="Ensembl"/>
        </authorList>
    </citation>
    <scope>IDENTIFICATION</scope>
</reference>
<evidence type="ECO:0000256" key="1">
    <source>
        <dbReference type="ARBA" id="ARBA00008226"/>
    </source>
</evidence>
<gene>
    <name evidence="11" type="primary">tars2</name>
</gene>
<dbReference type="GeneTree" id="ENSGT00940000159348"/>
<dbReference type="Ensembl" id="ENSGMOT00000051469.1">
    <property type="protein sequence ID" value="ENSGMOP00000024897.1"/>
    <property type="gene ID" value="ENSGMOG00000006184.2"/>
</dbReference>
<dbReference type="EC" id="6.1.1.3" evidence="2"/>
<dbReference type="NCBIfam" id="TIGR00418">
    <property type="entry name" value="thrS"/>
    <property type="match status" value="1"/>
</dbReference>
<dbReference type="InterPro" id="IPR047246">
    <property type="entry name" value="ThrRS_anticodon"/>
</dbReference>
<dbReference type="Gene3D" id="3.40.50.800">
    <property type="entry name" value="Anticodon-binding domain"/>
    <property type="match status" value="1"/>
</dbReference>
<evidence type="ECO:0000259" key="10">
    <source>
        <dbReference type="PROSITE" id="PS50862"/>
    </source>
</evidence>
<protein>
    <recommendedName>
        <fullName evidence="2">threonine--tRNA ligase</fullName>
        <ecNumber evidence="2">6.1.1.3</ecNumber>
    </recommendedName>
    <alternativeName>
        <fullName evidence="8">Threonyl-tRNA synthetase</fullName>
    </alternativeName>
</protein>
<comment type="catalytic activity">
    <reaction evidence="9">
        <text>tRNA(Thr) + L-threonine + ATP = L-threonyl-tRNA(Thr) + AMP + diphosphate + H(+)</text>
        <dbReference type="Rhea" id="RHEA:24624"/>
        <dbReference type="Rhea" id="RHEA-COMP:9670"/>
        <dbReference type="Rhea" id="RHEA-COMP:9704"/>
        <dbReference type="ChEBI" id="CHEBI:15378"/>
        <dbReference type="ChEBI" id="CHEBI:30616"/>
        <dbReference type="ChEBI" id="CHEBI:33019"/>
        <dbReference type="ChEBI" id="CHEBI:57926"/>
        <dbReference type="ChEBI" id="CHEBI:78442"/>
        <dbReference type="ChEBI" id="CHEBI:78534"/>
        <dbReference type="ChEBI" id="CHEBI:456215"/>
        <dbReference type="EC" id="6.1.1.3"/>
    </reaction>
</comment>
<evidence type="ECO:0000313" key="11">
    <source>
        <dbReference type="Ensembl" id="ENSGMOP00000024897.1"/>
    </source>
</evidence>
<feature type="domain" description="Aminoacyl-transfer RNA synthetases class-II family profile" evidence="10">
    <location>
        <begin position="127"/>
        <end position="311"/>
    </location>
</feature>
<dbReference type="SUPFAM" id="SSF55681">
    <property type="entry name" value="Class II aaRS and biotin synthetases"/>
    <property type="match status" value="1"/>
</dbReference>
<dbReference type="Pfam" id="PF03129">
    <property type="entry name" value="HGTP_anticodon"/>
    <property type="match status" value="1"/>
</dbReference>
<evidence type="ECO:0000256" key="8">
    <source>
        <dbReference type="ARBA" id="ARBA00031900"/>
    </source>
</evidence>